<dbReference type="Gene3D" id="3.90.180.10">
    <property type="entry name" value="Medium-chain alcohol dehydrogenases, catalytic domain"/>
    <property type="match status" value="1"/>
</dbReference>
<keyword evidence="2" id="KW-1185">Reference proteome</keyword>
<dbReference type="EMBL" id="SMRT01000012">
    <property type="protein sequence ID" value="TDF94875.1"/>
    <property type="molecule type" value="Genomic_DNA"/>
</dbReference>
<comment type="caution">
    <text evidence="1">The sequence shown here is derived from an EMBL/GenBank/DDBJ whole genome shotgun (WGS) entry which is preliminary data.</text>
</comment>
<dbReference type="Proteomes" id="UP000295636">
    <property type="component" value="Unassembled WGS sequence"/>
</dbReference>
<organism evidence="1 2">
    <name type="scientific">Paenibacillus piri</name>
    <dbReference type="NCBI Taxonomy" id="2547395"/>
    <lineage>
        <taxon>Bacteria</taxon>
        <taxon>Bacillati</taxon>
        <taxon>Bacillota</taxon>
        <taxon>Bacilli</taxon>
        <taxon>Bacillales</taxon>
        <taxon>Paenibacillaceae</taxon>
        <taxon>Paenibacillus</taxon>
    </lineage>
</organism>
<sequence length="43" mass="4793">MLADGTIKAEIDRVYPLSEVKEAHMRSEDSHSRGRILLSANPV</sequence>
<gene>
    <name evidence="1" type="ORF">E1757_22895</name>
</gene>
<evidence type="ECO:0000313" key="1">
    <source>
        <dbReference type="EMBL" id="TDF94875.1"/>
    </source>
</evidence>
<accession>A0A4R5KJ99</accession>
<name>A0A4R5KJ99_9BACL</name>
<reference evidence="1 2" key="1">
    <citation type="submission" date="2019-03" db="EMBL/GenBank/DDBJ databases">
        <title>This is whole genome sequence of Paenibacillus sp MS74 strain.</title>
        <authorList>
            <person name="Trinh H.N."/>
        </authorList>
    </citation>
    <scope>NUCLEOTIDE SEQUENCE [LARGE SCALE GENOMIC DNA]</scope>
    <source>
        <strain evidence="1 2">MS74</strain>
    </source>
</reference>
<dbReference type="Pfam" id="PF13602">
    <property type="entry name" value="ADH_zinc_N_2"/>
    <property type="match status" value="1"/>
</dbReference>
<dbReference type="OrthoDB" id="9792162at2"/>
<proteinExistence type="predicted"/>
<protein>
    <recommendedName>
        <fullName evidence="3">Zinc-binding dehydrogenase</fullName>
    </recommendedName>
</protein>
<evidence type="ECO:0008006" key="3">
    <source>
        <dbReference type="Google" id="ProtNLM"/>
    </source>
</evidence>
<dbReference type="AlphaFoldDB" id="A0A4R5KJ99"/>
<evidence type="ECO:0000313" key="2">
    <source>
        <dbReference type="Proteomes" id="UP000295636"/>
    </source>
</evidence>